<evidence type="ECO:0000256" key="2">
    <source>
        <dbReference type="ARBA" id="ARBA00009199"/>
    </source>
</evidence>
<reference evidence="5 6" key="1">
    <citation type="submission" date="2023-10" db="EMBL/GenBank/DDBJ databases">
        <title>Development of a sustainable strategy for remediation of hydrocarbon-contaminated territories based on the waste exchange concept.</title>
        <authorList>
            <person name="Krivoruchko A."/>
        </authorList>
    </citation>
    <scope>NUCLEOTIDE SEQUENCE [LARGE SCALE GENOMIC DNA]</scope>
    <source>
        <strain evidence="5 6">IEGM 1203</strain>
    </source>
</reference>
<dbReference type="Pfam" id="PF01425">
    <property type="entry name" value="Amidase"/>
    <property type="match status" value="1"/>
</dbReference>
<dbReference type="PROSITE" id="PS00571">
    <property type="entry name" value="AMIDASES"/>
    <property type="match status" value="1"/>
</dbReference>
<dbReference type="RefSeq" id="WP_317542497.1">
    <property type="nucleotide sequence ID" value="NZ_JAWLKB010000007.1"/>
</dbReference>
<evidence type="ECO:0000259" key="4">
    <source>
        <dbReference type="Pfam" id="PF01425"/>
    </source>
</evidence>
<dbReference type="EC" id="3.5.1.4" evidence="3"/>
<evidence type="ECO:0000256" key="3">
    <source>
        <dbReference type="ARBA" id="ARBA00012922"/>
    </source>
</evidence>
<proteinExistence type="inferred from homology"/>
<dbReference type="InterPro" id="IPR000120">
    <property type="entry name" value="Amidase"/>
</dbReference>
<comment type="caution">
    <text evidence="5">The sequence shown here is derived from an EMBL/GenBank/DDBJ whole genome shotgun (WGS) entry which is preliminary data.</text>
</comment>
<dbReference type="Gene3D" id="3.90.1300.10">
    <property type="entry name" value="Amidase signature (AS) domain"/>
    <property type="match status" value="1"/>
</dbReference>
<gene>
    <name evidence="5" type="ORF">R3Q16_17100</name>
</gene>
<feature type="domain" description="Amidase" evidence="4">
    <location>
        <begin position="26"/>
        <end position="295"/>
    </location>
</feature>
<keyword evidence="6" id="KW-1185">Reference proteome</keyword>
<organism evidence="5 6">
    <name type="scientific">Rhodococcus globerulus</name>
    <dbReference type="NCBI Taxonomy" id="33008"/>
    <lineage>
        <taxon>Bacteria</taxon>
        <taxon>Bacillati</taxon>
        <taxon>Actinomycetota</taxon>
        <taxon>Actinomycetes</taxon>
        <taxon>Mycobacteriales</taxon>
        <taxon>Nocardiaceae</taxon>
        <taxon>Rhodococcus</taxon>
    </lineage>
</organism>
<dbReference type="InterPro" id="IPR036928">
    <property type="entry name" value="AS_sf"/>
</dbReference>
<dbReference type="InterPro" id="IPR020556">
    <property type="entry name" value="Amidase_CS"/>
</dbReference>
<dbReference type="Proteomes" id="UP001185927">
    <property type="component" value="Unassembled WGS sequence"/>
</dbReference>
<comment type="catalytic activity">
    <reaction evidence="1">
        <text>a monocarboxylic acid amide + H2O = a monocarboxylate + NH4(+)</text>
        <dbReference type="Rhea" id="RHEA:12020"/>
        <dbReference type="ChEBI" id="CHEBI:15377"/>
        <dbReference type="ChEBI" id="CHEBI:28938"/>
        <dbReference type="ChEBI" id="CHEBI:35757"/>
        <dbReference type="ChEBI" id="CHEBI:83628"/>
        <dbReference type="EC" id="3.5.1.4"/>
    </reaction>
</comment>
<evidence type="ECO:0000313" key="5">
    <source>
        <dbReference type="EMBL" id="MDV6268331.1"/>
    </source>
</evidence>
<evidence type="ECO:0000256" key="1">
    <source>
        <dbReference type="ARBA" id="ARBA00001311"/>
    </source>
</evidence>
<sequence>MQDLFDNSDMTGLAGAIRKGDVSAKEVLEFSLDRLDERNSAVNAVISERRDEARNEVAAGLPEGPLQGVPFVIKDLGLDVAGLPSTNGSRLFADAVAQEDSALVERYRRAGLVIVGKTNTPEFGKNASTEPALFGPTRNPYALDRSPGGSSGGTAVAVAVGIVPAGHASDGGGSIRIPASACGLVGLKPSRGRTPTAPARTLFASPMGVHHALTRSVRDTALLLDLSAGPTVGDPYVILAPKRPYVEEVGADPGRLRIALSNALPDGTPVDPECAAVTSSVAGLLEELGHHVSEGAPDFPLDATLPGRFVVCGGVRQARGNSKKYF</sequence>
<name>A0ABU4BWB7_RHOGO</name>
<comment type="similarity">
    <text evidence="2">Belongs to the amidase family.</text>
</comment>
<dbReference type="SUPFAM" id="SSF75304">
    <property type="entry name" value="Amidase signature (AS) enzymes"/>
    <property type="match status" value="1"/>
</dbReference>
<evidence type="ECO:0000313" key="6">
    <source>
        <dbReference type="Proteomes" id="UP001185927"/>
    </source>
</evidence>
<dbReference type="PANTHER" id="PTHR11895:SF7">
    <property type="entry name" value="GLUTAMYL-TRNA(GLN) AMIDOTRANSFERASE SUBUNIT A, MITOCHONDRIAL"/>
    <property type="match status" value="1"/>
</dbReference>
<protein>
    <recommendedName>
        <fullName evidence="3">amidase</fullName>
        <ecNumber evidence="3">3.5.1.4</ecNumber>
    </recommendedName>
</protein>
<dbReference type="InterPro" id="IPR023631">
    <property type="entry name" value="Amidase_dom"/>
</dbReference>
<dbReference type="PANTHER" id="PTHR11895">
    <property type="entry name" value="TRANSAMIDASE"/>
    <property type="match status" value="1"/>
</dbReference>
<accession>A0ABU4BWB7</accession>
<dbReference type="EMBL" id="JAWLKB010000007">
    <property type="protein sequence ID" value="MDV6268331.1"/>
    <property type="molecule type" value="Genomic_DNA"/>
</dbReference>